<proteinExistence type="predicted"/>
<dbReference type="PANTHER" id="PTHR47691:SF3">
    <property type="entry name" value="HTH-TYPE TRANSCRIPTIONAL REGULATOR RV0890C-RELATED"/>
    <property type="match status" value="1"/>
</dbReference>
<evidence type="ECO:0000313" key="3">
    <source>
        <dbReference type="EMBL" id="MBC5764376.1"/>
    </source>
</evidence>
<dbReference type="GO" id="GO:0016887">
    <property type="term" value="F:ATP hydrolysis activity"/>
    <property type="evidence" value="ECO:0007669"/>
    <property type="project" value="InterPro"/>
</dbReference>
<dbReference type="InterPro" id="IPR011990">
    <property type="entry name" value="TPR-like_helical_dom_sf"/>
</dbReference>
<evidence type="ECO:0000256" key="1">
    <source>
        <dbReference type="PROSITE-ProRule" id="PRU00339"/>
    </source>
</evidence>
<dbReference type="InterPro" id="IPR019734">
    <property type="entry name" value="TPR_rpt"/>
</dbReference>
<dbReference type="AlphaFoldDB" id="A0A923S1K5"/>
<dbReference type="InterPro" id="IPR027417">
    <property type="entry name" value="P-loop_NTPase"/>
</dbReference>
<dbReference type="InterPro" id="IPR005158">
    <property type="entry name" value="BTAD"/>
</dbReference>
<dbReference type="PROSITE" id="PS50005">
    <property type="entry name" value="TPR"/>
    <property type="match status" value="1"/>
</dbReference>
<dbReference type="Gene3D" id="1.25.40.10">
    <property type="entry name" value="Tetratricopeptide repeat domain"/>
    <property type="match status" value="1"/>
</dbReference>
<sequence length="984" mass="105965">MAIYLHLFGRPRVDVDGAAADLPLERRHQLLAWLALKRGWVARSEAATLLWPDQPARLANANLRKTLFRLQSQPWAAAVDAQAHALNFTGGSDVADFEQALRDKRLADAARFEAHRFLEGYDEGGGDAWPAWLAFERARLTSAWRDAALELLASEMDAADALDLSARMLAADPSDEDALRAHMGWLASGGQVAAARRAFRDFDDRLRQEFGVAASAELRALHDSLGTPRVPEAAPARAPEDGFVGRSAELQAVTAAFAPGAGRLASLVGPGGAGKTRLARRVIAELAGNFEHGAAFVSLEEVTHPADVPVALVRQLDMGTAGAEPAEQLKAWLAERRMLLVLDNFEHLAPAAPLVGELLAAAPGLHVLVTSRMRLGLPGEALVAVHGLPCPDPEDRDRLESFDAVRLFVSAARRVDPAFVPNEVGSIIEICRHVDGLPLALELAAAWTRVLSCEAIAAELRGGTELLRASDAAHPARHASLDLVFEQSWAMLVTAEREALAALTVFRGGFAADAARGVAGVSLPVLAALVDKSLLRKDGRRLVMHPVVHQLAAQKLEPARRDTVEAAHAAFYCELVAQLRKPTELAEREALAALDADYENWTTAWYRAAHSAQLMLLVRATPTLRAYSDHRGSTREVCSLFEDALGANPAPAEPRFEPIVLGGLAHCLQRLDRFAESIAAAHRALQASRNVADPEARLRCLNTLGACSMRLAKMGEARRYYQMALKLAPSVPNPRYAAVLMQNLAQIEKRQDHAAEALRLLLGALERFREIGDHASQALCLYQLGSMQCDLGDLSAGVQSLRSALALCDSHGLNRTRGYVLTGLADAAIEMGDLDAARDYATQGLELARASGARLLESWMLLHHARLAVRGQDIAAARDELRTAVELTLQVGSPVAQVAAVICFGEVLAAQGVKDCAARVLELARGQGSASQQDRKQIDAIRTRWALPAPGPVPAMTLAELGHRIVGETPLAHAPLIADLRAQR</sequence>
<accession>A0A923S1K5</accession>
<dbReference type="SMART" id="SM00028">
    <property type="entry name" value="TPR"/>
    <property type="match status" value="4"/>
</dbReference>
<organism evidence="3 4">
    <name type="scientific">Ramlibacter albus</name>
    <dbReference type="NCBI Taxonomy" id="2079448"/>
    <lineage>
        <taxon>Bacteria</taxon>
        <taxon>Pseudomonadati</taxon>
        <taxon>Pseudomonadota</taxon>
        <taxon>Betaproteobacteria</taxon>
        <taxon>Burkholderiales</taxon>
        <taxon>Comamonadaceae</taxon>
        <taxon>Ramlibacter</taxon>
    </lineage>
</organism>
<dbReference type="Gene3D" id="3.40.50.300">
    <property type="entry name" value="P-loop containing nucleotide triphosphate hydrolases"/>
    <property type="match status" value="1"/>
</dbReference>
<protein>
    <submittedName>
        <fullName evidence="3">Tetratricopeptide repeat protein</fullName>
    </submittedName>
</protein>
<dbReference type="SUPFAM" id="SSF52540">
    <property type="entry name" value="P-loop containing nucleoside triphosphate hydrolases"/>
    <property type="match status" value="1"/>
</dbReference>
<dbReference type="InterPro" id="IPR041664">
    <property type="entry name" value="AAA_16"/>
</dbReference>
<feature type="repeat" description="TPR" evidence="1">
    <location>
        <begin position="698"/>
        <end position="731"/>
    </location>
</feature>
<evidence type="ECO:0000313" key="4">
    <source>
        <dbReference type="Proteomes" id="UP000596827"/>
    </source>
</evidence>
<gene>
    <name evidence="3" type="ORF">H8R02_07945</name>
</gene>
<dbReference type="SMART" id="SM01043">
    <property type="entry name" value="BTAD"/>
    <property type="match status" value="1"/>
</dbReference>
<dbReference type="RefSeq" id="WP_187080849.1">
    <property type="nucleotide sequence ID" value="NZ_JACORU010000002.1"/>
</dbReference>
<reference evidence="3" key="1">
    <citation type="submission" date="2020-08" db="EMBL/GenBank/DDBJ databases">
        <title>Ramlibacter sp. GTP1 16S ribosomal RNA gene genome sequencing and assembly.</title>
        <authorList>
            <person name="Kang M."/>
        </authorList>
    </citation>
    <scope>NUCLEOTIDE SEQUENCE</scope>
    <source>
        <strain evidence="3">GTP1</strain>
    </source>
</reference>
<keyword evidence="1" id="KW-0802">TPR repeat</keyword>
<name>A0A923S1K5_9BURK</name>
<dbReference type="PANTHER" id="PTHR47691">
    <property type="entry name" value="REGULATOR-RELATED"/>
    <property type="match status" value="1"/>
</dbReference>
<dbReference type="InterPro" id="IPR036388">
    <property type="entry name" value="WH-like_DNA-bd_sf"/>
</dbReference>
<keyword evidence="4" id="KW-1185">Reference proteome</keyword>
<dbReference type="Pfam" id="PF13181">
    <property type="entry name" value="TPR_8"/>
    <property type="match status" value="1"/>
</dbReference>
<dbReference type="Proteomes" id="UP000596827">
    <property type="component" value="Unassembled WGS sequence"/>
</dbReference>
<dbReference type="EMBL" id="JACORU010000002">
    <property type="protein sequence ID" value="MBC5764376.1"/>
    <property type="molecule type" value="Genomic_DNA"/>
</dbReference>
<comment type="caution">
    <text evidence="3">The sequence shown here is derived from an EMBL/GenBank/DDBJ whole genome shotgun (WGS) entry which is preliminary data.</text>
</comment>
<dbReference type="SUPFAM" id="SSF48452">
    <property type="entry name" value="TPR-like"/>
    <property type="match status" value="3"/>
</dbReference>
<dbReference type="Gene3D" id="1.10.10.10">
    <property type="entry name" value="Winged helix-like DNA-binding domain superfamily/Winged helix DNA-binding domain"/>
    <property type="match status" value="1"/>
</dbReference>
<dbReference type="Pfam" id="PF13191">
    <property type="entry name" value="AAA_16"/>
    <property type="match status" value="1"/>
</dbReference>
<feature type="domain" description="Bacterial transcriptional activator" evidence="2">
    <location>
        <begin position="92"/>
        <end position="226"/>
    </location>
</feature>
<dbReference type="PRINTS" id="PR00364">
    <property type="entry name" value="DISEASERSIST"/>
</dbReference>
<dbReference type="Pfam" id="PF03704">
    <property type="entry name" value="BTAD"/>
    <property type="match status" value="1"/>
</dbReference>
<evidence type="ECO:0000259" key="2">
    <source>
        <dbReference type="SMART" id="SM01043"/>
    </source>
</evidence>
<dbReference type="Pfam" id="PF13424">
    <property type="entry name" value="TPR_12"/>
    <property type="match status" value="1"/>
</dbReference>